<reference evidence="4" key="1">
    <citation type="journal article" date="2019" name="Int. J. Syst. Evol. Microbiol.">
        <title>The Global Catalogue of Microorganisms (GCM) 10K type strain sequencing project: providing services to taxonomists for standard genome sequencing and annotation.</title>
        <authorList>
            <consortium name="The Broad Institute Genomics Platform"/>
            <consortium name="The Broad Institute Genome Sequencing Center for Infectious Disease"/>
            <person name="Wu L."/>
            <person name="Ma J."/>
        </authorList>
    </citation>
    <scope>NUCLEOTIDE SEQUENCE [LARGE SCALE GENOMIC DNA]</scope>
    <source>
        <strain evidence="4">CGMCC 1.15399</strain>
    </source>
</reference>
<evidence type="ECO:0000256" key="1">
    <source>
        <dbReference type="SAM" id="MobiDB-lite"/>
    </source>
</evidence>
<evidence type="ECO:0000256" key="2">
    <source>
        <dbReference type="SAM" id="Phobius"/>
    </source>
</evidence>
<feature type="compositionally biased region" description="Low complexity" evidence="1">
    <location>
        <begin position="103"/>
        <end position="121"/>
    </location>
</feature>
<accession>A0ABW4GI13</accession>
<dbReference type="EMBL" id="JBHUCM010000031">
    <property type="protein sequence ID" value="MFD1541999.1"/>
    <property type="molecule type" value="Genomic_DNA"/>
</dbReference>
<evidence type="ECO:0000313" key="4">
    <source>
        <dbReference type="Proteomes" id="UP001597097"/>
    </source>
</evidence>
<evidence type="ECO:0000313" key="3">
    <source>
        <dbReference type="EMBL" id="MFD1541999.1"/>
    </source>
</evidence>
<feature type="transmembrane region" description="Helical" evidence="2">
    <location>
        <begin position="66"/>
        <end position="87"/>
    </location>
</feature>
<keyword evidence="2" id="KW-1133">Transmembrane helix</keyword>
<feature type="region of interest" description="Disordered" evidence="1">
    <location>
        <begin position="1"/>
        <end position="46"/>
    </location>
</feature>
<keyword evidence="2" id="KW-0812">Transmembrane</keyword>
<keyword evidence="4" id="KW-1185">Reference proteome</keyword>
<feature type="compositionally biased region" description="Pro residues" evidence="1">
    <location>
        <begin position="32"/>
        <end position="46"/>
    </location>
</feature>
<gene>
    <name evidence="3" type="ORF">ACFSJ0_33460</name>
</gene>
<evidence type="ECO:0008006" key="5">
    <source>
        <dbReference type="Google" id="ProtNLM"/>
    </source>
</evidence>
<keyword evidence="2" id="KW-0472">Membrane</keyword>
<protein>
    <recommendedName>
        <fullName evidence="5">Fibronectin attachment protein</fullName>
    </recommendedName>
</protein>
<proteinExistence type="predicted"/>
<comment type="caution">
    <text evidence="3">The sequence shown here is derived from an EMBL/GenBank/DDBJ whole genome shotgun (WGS) entry which is preliminary data.</text>
</comment>
<feature type="region of interest" description="Disordered" evidence="1">
    <location>
        <begin position="96"/>
        <end position="121"/>
    </location>
</feature>
<sequence length="300" mass="31449">MADVGDQIPSSDSPTTPFRKIVLPTDETVTVPRPPDPLAPLPPLPPPPPPLKGGLLARIGDVPIKVVYLIGAIIVTVLAVMLVFVIFSGDVPKDAQRTPRQVAPISPAPGASGSPKPSATAVPAVPKNLAYPQQAGTATVTIGTISDLATGISYPRLGLPWTAKSFAPFAIAQRVGKVAVPHTVIASAMLPGATPKTKPAKTADYRDLAVRAVNWSLRTQYPAGATLAWTGSQKVPVGKGWMLGYKVTYTVSGKQKTSQAIVSIHEVAKTKPAMLFASIPQSGKSHYRDLNTIVQGVRTL</sequence>
<dbReference type="Proteomes" id="UP001597097">
    <property type="component" value="Unassembled WGS sequence"/>
</dbReference>
<name>A0ABW4GI13_9ACTN</name>
<organism evidence="3 4">
    <name type="scientific">Nonomuraea guangzhouensis</name>
    <dbReference type="NCBI Taxonomy" id="1291555"/>
    <lineage>
        <taxon>Bacteria</taxon>
        <taxon>Bacillati</taxon>
        <taxon>Actinomycetota</taxon>
        <taxon>Actinomycetes</taxon>
        <taxon>Streptosporangiales</taxon>
        <taxon>Streptosporangiaceae</taxon>
        <taxon>Nonomuraea</taxon>
    </lineage>
</organism>
<dbReference type="RefSeq" id="WP_219535404.1">
    <property type="nucleotide sequence ID" value="NZ_JAHKRM010000026.1"/>
</dbReference>